<proteinExistence type="predicted"/>
<dbReference type="AlphaFoldDB" id="A0A0P1AIM7"/>
<reference evidence="2" key="1">
    <citation type="submission" date="2014-09" db="EMBL/GenBank/DDBJ databases">
        <authorList>
            <person name="Sharma Rahul"/>
            <person name="Thines Marco"/>
        </authorList>
    </citation>
    <scope>NUCLEOTIDE SEQUENCE [LARGE SCALE GENOMIC DNA]</scope>
</reference>
<accession>A0A0P1AIM7</accession>
<dbReference type="Proteomes" id="UP000054928">
    <property type="component" value="Unassembled WGS sequence"/>
</dbReference>
<evidence type="ECO:0000313" key="1">
    <source>
        <dbReference type="EMBL" id="CEG40882.1"/>
    </source>
</evidence>
<organism evidence="1 2">
    <name type="scientific">Plasmopara halstedii</name>
    <name type="common">Downy mildew of sunflower</name>
    <dbReference type="NCBI Taxonomy" id="4781"/>
    <lineage>
        <taxon>Eukaryota</taxon>
        <taxon>Sar</taxon>
        <taxon>Stramenopiles</taxon>
        <taxon>Oomycota</taxon>
        <taxon>Peronosporomycetes</taxon>
        <taxon>Peronosporales</taxon>
        <taxon>Peronosporaceae</taxon>
        <taxon>Plasmopara</taxon>
    </lineage>
</organism>
<dbReference type="EMBL" id="CCYD01000524">
    <property type="protein sequence ID" value="CEG40882.1"/>
    <property type="molecule type" value="Genomic_DNA"/>
</dbReference>
<sequence length="64" mass="7371">MCLSVGTSSRNRQHEMVLCIVSFHLKECLDVVQLFFACIFLFLEAEHHLFNSSSSVLFPTTGYW</sequence>
<keyword evidence="2" id="KW-1185">Reference proteome</keyword>
<name>A0A0P1AIM7_PLAHL</name>
<protein>
    <submittedName>
        <fullName evidence="1">Uncharacterized protein</fullName>
    </submittedName>
</protein>
<evidence type="ECO:0000313" key="2">
    <source>
        <dbReference type="Proteomes" id="UP000054928"/>
    </source>
</evidence>
<dbReference type="RefSeq" id="XP_036263159.1">
    <property type="nucleotide sequence ID" value="XM_036407459.1"/>
</dbReference>
<dbReference type="GeneID" id="59053129"/>